<proteinExistence type="predicted"/>
<reference evidence="1 2" key="1">
    <citation type="submission" date="2011-05" db="EMBL/GenBank/DDBJ databases">
        <authorList>
            <person name="Durkin A.S."/>
            <person name="McCorrison J."/>
            <person name="Torralba M."/>
            <person name="Gillis M."/>
            <person name="Methe B."/>
            <person name="Sutton G."/>
            <person name="Nelson K.E."/>
        </authorList>
    </citation>
    <scope>NUCLEOTIDE SEQUENCE [LARGE SCALE GENOMIC DNA]</scope>
    <source>
        <strain evidence="1 2">ATCC 51100</strain>
    </source>
</reference>
<evidence type="ECO:0000313" key="2">
    <source>
        <dbReference type="Proteomes" id="UP000004274"/>
    </source>
</evidence>
<organism evidence="1 2">
    <name type="scientific">Streptococcus cristatus ATCC 51100</name>
    <dbReference type="NCBI Taxonomy" id="889201"/>
    <lineage>
        <taxon>Bacteria</taxon>
        <taxon>Bacillati</taxon>
        <taxon>Bacillota</taxon>
        <taxon>Bacilli</taxon>
        <taxon>Lactobacillales</taxon>
        <taxon>Streptococcaceae</taxon>
        <taxon>Streptococcus</taxon>
    </lineage>
</organism>
<sequence length="37" mass="4298">MLSVLRLASTKKQDKIQKIGESPYLRQVLQSFLEVFC</sequence>
<gene>
    <name evidence="1" type="ORF">HMPREF9960_0534</name>
</gene>
<evidence type="ECO:0000313" key="1">
    <source>
        <dbReference type="EMBL" id="EGU66238.1"/>
    </source>
</evidence>
<protein>
    <submittedName>
        <fullName evidence="1">Uncharacterized protein</fullName>
    </submittedName>
</protein>
<dbReference type="EMBL" id="AFUE01000010">
    <property type="protein sequence ID" value="EGU66238.1"/>
    <property type="molecule type" value="Genomic_DNA"/>
</dbReference>
<accession>A0AAV3ED15</accession>
<dbReference type="AlphaFoldDB" id="A0AAV3ED15"/>
<comment type="caution">
    <text evidence="1">The sequence shown here is derived from an EMBL/GenBank/DDBJ whole genome shotgun (WGS) entry which is preliminary data.</text>
</comment>
<name>A0AAV3ED15_STRCR</name>
<dbReference type="Proteomes" id="UP000004274">
    <property type="component" value="Unassembled WGS sequence"/>
</dbReference>